<keyword evidence="3" id="KW-1185">Reference proteome</keyword>
<dbReference type="STRING" id="1873176.BFN67_16410"/>
<accession>A0A1V8RS59</accession>
<organism evidence="2 3">
    <name type="scientific">Manganibacter manganicus</name>
    <dbReference type="NCBI Taxonomy" id="1873176"/>
    <lineage>
        <taxon>Bacteria</taxon>
        <taxon>Pseudomonadati</taxon>
        <taxon>Pseudomonadota</taxon>
        <taxon>Alphaproteobacteria</taxon>
        <taxon>Hyphomicrobiales</taxon>
        <taxon>Phyllobacteriaceae</taxon>
        <taxon>Manganibacter</taxon>
    </lineage>
</organism>
<name>A0A1V8RS59_9HYPH</name>
<keyword evidence="1" id="KW-1133">Transmembrane helix</keyword>
<dbReference type="AlphaFoldDB" id="A0A1V8RS59"/>
<proteinExistence type="predicted"/>
<sequence>MPAALNRRACRAMTRVMNMAAIHDGSASLRLGCWVVLAAVLSVVFSFALLREQARRSWEIL</sequence>
<evidence type="ECO:0000313" key="3">
    <source>
        <dbReference type="Proteomes" id="UP000191905"/>
    </source>
</evidence>
<keyword evidence="1" id="KW-0812">Transmembrane</keyword>
<comment type="caution">
    <text evidence="2">The sequence shown here is derived from an EMBL/GenBank/DDBJ whole genome shotgun (WGS) entry which is preliminary data.</text>
</comment>
<dbReference type="EMBL" id="MDET01000011">
    <property type="protein sequence ID" value="OQM76030.1"/>
    <property type="molecule type" value="Genomic_DNA"/>
</dbReference>
<protein>
    <submittedName>
        <fullName evidence="2">Uncharacterized protein</fullName>
    </submittedName>
</protein>
<dbReference type="Proteomes" id="UP000191905">
    <property type="component" value="Unassembled WGS sequence"/>
</dbReference>
<keyword evidence="1" id="KW-0472">Membrane</keyword>
<evidence type="ECO:0000313" key="2">
    <source>
        <dbReference type="EMBL" id="OQM76030.1"/>
    </source>
</evidence>
<gene>
    <name evidence="2" type="ORF">BFN67_16410</name>
</gene>
<evidence type="ECO:0000256" key="1">
    <source>
        <dbReference type="SAM" id="Phobius"/>
    </source>
</evidence>
<feature type="transmembrane region" description="Helical" evidence="1">
    <location>
        <begin position="27"/>
        <end position="50"/>
    </location>
</feature>
<reference evidence="2 3" key="1">
    <citation type="journal article" date="2016" name="Int. J. Syst. Evol. Microbiol.">
        <title>Pseudaminobacter manganicus sp. nov., isolated from sludge of a manganese mine.</title>
        <authorList>
            <person name="Li J."/>
            <person name="Huang J."/>
            <person name="Liao S."/>
            <person name="Wang G."/>
        </authorList>
    </citation>
    <scope>NUCLEOTIDE SEQUENCE [LARGE SCALE GENOMIC DNA]</scope>
    <source>
        <strain evidence="2 3">JH-7</strain>
    </source>
</reference>